<dbReference type="RefSeq" id="XP_028546662.1">
    <property type="nucleotide sequence ID" value="XM_028690861.1"/>
</dbReference>
<feature type="transmembrane region" description="Helical" evidence="1">
    <location>
        <begin position="248"/>
        <end position="268"/>
    </location>
</feature>
<protein>
    <submittedName>
        <fullName evidence="2">Variable surface protein</fullName>
    </submittedName>
</protein>
<evidence type="ECO:0000313" key="2">
    <source>
        <dbReference type="EMBL" id="GAW84073.1"/>
    </source>
</evidence>
<organism evidence="2 3">
    <name type="scientific">Plasmodium gonderi</name>
    <dbReference type="NCBI Taxonomy" id="77519"/>
    <lineage>
        <taxon>Eukaryota</taxon>
        <taxon>Sar</taxon>
        <taxon>Alveolata</taxon>
        <taxon>Apicomplexa</taxon>
        <taxon>Aconoidasida</taxon>
        <taxon>Haemosporida</taxon>
        <taxon>Plasmodiidae</taxon>
        <taxon>Plasmodium</taxon>
        <taxon>Plasmodium (Plasmodium)</taxon>
    </lineage>
</organism>
<gene>
    <name evidence="2" type="ORF">PGO_000930</name>
</gene>
<keyword evidence="3" id="KW-1185">Reference proteome</keyword>
<reference evidence="3" key="1">
    <citation type="submission" date="2017-04" db="EMBL/GenBank/DDBJ databases">
        <title>Plasmodium gonderi genome.</title>
        <authorList>
            <person name="Arisue N."/>
            <person name="Honma H."/>
            <person name="Kawai S."/>
            <person name="Tougan T."/>
            <person name="Tanabe K."/>
            <person name="Horii T."/>
        </authorList>
    </citation>
    <scope>NUCLEOTIDE SEQUENCE [LARGE SCALE GENOMIC DNA]</scope>
    <source>
        <strain evidence="3">ATCC 30045</strain>
    </source>
</reference>
<proteinExistence type="predicted"/>
<dbReference type="AlphaFoldDB" id="A0A1Y1JUI5"/>
<comment type="caution">
    <text evidence="2">The sequence shown here is derived from an EMBL/GenBank/DDBJ whole genome shotgun (WGS) entry which is preliminary data.</text>
</comment>
<evidence type="ECO:0000256" key="1">
    <source>
        <dbReference type="SAM" id="Phobius"/>
    </source>
</evidence>
<dbReference type="Proteomes" id="UP000195521">
    <property type="component" value="Unassembled WGS sequence"/>
</dbReference>
<sequence length="328" mass="38843">MLFLYILKKFEPMDIFFSEYSEIMDEHKGTTLVWNGDCQKINENTVNINISGIKDNICHKAMPYLLYIHDDFIKHRYKEGLKYLYFWLCKERLNDVKDSETIKKLYNELLNVYNNSEFGRMKHPSLVDNINGDEWKKITDICNLNIYLNDVKESISQSPMEEIKCNCANECAQIYMGYEELCKSDSKSYFCKTLENIRNVYNNFPQLNKHCTKIIFNQLPSFINQHQIIPKSMNQQNKIPSFRTNKSGTIIILTLLILLIPIFLFVVYKVNCYFTPYDSFLRRVIIGIKNMCHTVDKGWNMFEPNDMSTNISRNSIYNILHDSTNFYH</sequence>
<keyword evidence="1" id="KW-1133">Transmembrane helix</keyword>
<dbReference type="EMBL" id="BDQF01000100">
    <property type="protein sequence ID" value="GAW84073.1"/>
    <property type="molecule type" value="Genomic_DNA"/>
</dbReference>
<keyword evidence="1" id="KW-0812">Transmembrane</keyword>
<evidence type="ECO:0000313" key="3">
    <source>
        <dbReference type="Proteomes" id="UP000195521"/>
    </source>
</evidence>
<accession>A0A1Y1JUI5</accession>
<dbReference type="GeneID" id="39744881"/>
<keyword evidence="1" id="KW-0472">Membrane</keyword>
<name>A0A1Y1JUI5_PLAGO</name>